<gene>
    <name evidence="2" type="ORF">SDC9_81545</name>
</gene>
<accession>A0A644Z232</accession>
<proteinExistence type="predicted"/>
<dbReference type="EMBL" id="VSSQ01007134">
    <property type="protein sequence ID" value="MPM34955.1"/>
    <property type="molecule type" value="Genomic_DNA"/>
</dbReference>
<dbReference type="GO" id="GO:0042781">
    <property type="term" value="F:3'-tRNA processing endoribonuclease activity"/>
    <property type="evidence" value="ECO:0007669"/>
    <property type="project" value="TreeGrafter"/>
</dbReference>
<protein>
    <recommendedName>
        <fullName evidence="1">Metallo-beta-lactamase domain-containing protein</fullName>
    </recommendedName>
</protein>
<dbReference type="CDD" id="cd07716">
    <property type="entry name" value="RNaseZ_short-form-like_MBL-fold"/>
    <property type="match status" value="1"/>
</dbReference>
<dbReference type="PANTHER" id="PTHR46018:SF4">
    <property type="entry name" value="METALLO-HYDROLASE YHFI-RELATED"/>
    <property type="match status" value="1"/>
</dbReference>
<feature type="domain" description="Metallo-beta-lactamase" evidence="1">
    <location>
        <begin position="18"/>
        <end position="214"/>
    </location>
</feature>
<dbReference type="InterPro" id="IPR036866">
    <property type="entry name" value="RibonucZ/Hydroxyglut_hydro"/>
</dbReference>
<dbReference type="PANTHER" id="PTHR46018">
    <property type="entry name" value="ZINC PHOSPHODIESTERASE ELAC PROTEIN 1"/>
    <property type="match status" value="1"/>
</dbReference>
<dbReference type="Pfam" id="PF12706">
    <property type="entry name" value="Lactamase_B_2"/>
    <property type="match status" value="1"/>
</dbReference>
<evidence type="ECO:0000313" key="2">
    <source>
        <dbReference type="EMBL" id="MPM34955.1"/>
    </source>
</evidence>
<dbReference type="SUPFAM" id="SSF56281">
    <property type="entry name" value="Metallo-hydrolase/oxidoreductase"/>
    <property type="match status" value="1"/>
</dbReference>
<dbReference type="AlphaFoldDB" id="A0A644Z232"/>
<evidence type="ECO:0000259" key="1">
    <source>
        <dbReference type="SMART" id="SM00849"/>
    </source>
</evidence>
<dbReference type="InterPro" id="IPR001279">
    <property type="entry name" value="Metallo-B-lactamas"/>
</dbReference>
<name>A0A644Z232_9ZZZZ</name>
<sequence>MKVTVLGMWGGFPQPGEATSGYLLETQNSKVLLDCGSGIVGQLLKYCDINQLDAVVISHYHADHSCDVGVLQYARLVHQAMSGLSTCLPIYGFDHSDFVRLSYIREQQPITKGVLYEANKPFSIGDMTFIPFKTLHAVSCHGFRVMSSEGTLCYTADGGFTEQQIEAAEQVDLLISEANFSHEDVAMAEGNHMTGTQVGMLATQAKVKLVLLTHLPPLRPHEPIIREVKEVYSGPVRIASMGAIIEV</sequence>
<comment type="caution">
    <text evidence="2">The sequence shown here is derived from an EMBL/GenBank/DDBJ whole genome shotgun (WGS) entry which is preliminary data.</text>
</comment>
<reference evidence="2" key="1">
    <citation type="submission" date="2019-08" db="EMBL/GenBank/DDBJ databases">
        <authorList>
            <person name="Kucharzyk K."/>
            <person name="Murdoch R.W."/>
            <person name="Higgins S."/>
            <person name="Loffler F."/>
        </authorList>
    </citation>
    <scope>NUCLEOTIDE SEQUENCE</scope>
</reference>
<organism evidence="2">
    <name type="scientific">bioreactor metagenome</name>
    <dbReference type="NCBI Taxonomy" id="1076179"/>
    <lineage>
        <taxon>unclassified sequences</taxon>
        <taxon>metagenomes</taxon>
        <taxon>ecological metagenomes</taxon>
    </lineage>
</organism>
<dbReference type="SMART" id="SM00849">
    <property type="entry name" value="Lactamase_B"/>
    <property type="match status" value="1"/>
</dbReference>
<dbReference type="Gene3D" id="3.60.15.10">
    <property type="entry name" value="Ribonuclease Z/Hydroxyacylglutathione hydrolase-like"/>
    <property type="match status" value="1"/>
</dbReference>